<gene>
    <name evidence="1" type="ORF">RPERSI_LOCUS12434</name>
</gene>
<dbReference type="Proteomes" id="UP000789920">
    <property type="component" value="Unassembled WGS sequence"/>
</dbReference>
<organism evidence="1 2">
    <name type="scientific">Racocetra persica</name>
    <dbReference type="NCBI Taxonomy" id="160502"/>
    <lineage>
        <taxon>Eukaryota</taxon>
        <taxon>Fungi</taxon>
        <taxon>Fungi incertae sedis</taxon>
        <taxon>Mucoromycota</taxon>
        <taxon>Glomeromycotina</taxon>
        <taxon>Glomeromycetes</taxon>
        <taxon>Diversisporales</taxon>
        <taxon>Gigasporaceae</taxon>
        <taxon>Racocetra</taxon>
    </lineage>
</organism>
<evidence type="ECO:0000313" key="2">
    <source>
        <dbReference type="Proteomes" id="UP000789920"/>
    </source>
</evidence>
<dbReference type="EMBL" id="CAJVQC010026637">
    <property type="protein sequence ID" value="CAG8733764.1"/>
    <property type="molecule type" value="Genomic_DNA"/>
</dbReference>
<evidence type="ECO:0000313" key="1">
    <source>
        <dbReference type="EMBL" id="CAG8733764.1"/>
    </source>
</evidence>
<sequence length="49" mass="5449">MPGSQNINDLMDISPSLFTDPSSQAEEQVGTTNQKVIRSYFAFGKKLKE</sequence>
<name>A0ACA9Q392_9GLOM</name>
<proteinExistence type="predicted"/>
<feature type="non-terminal residue" evidence="1">
    <location>
        <position position="49"/>
    </location>
</feature>
<reference evidence="1" key="1">
    <citation type="submission" date="2021-06" db="EMBL/GenBank/DDBJ databases">
        <authorList>
            <person name="Kallberg Y."/>
            <person name="Tangrot J."/>
            <person name="Rosling A."/>
        </authorList>
    </citation>
    <scope>NUCLEOTIDE SEQUENCE</scope>
    <source>
        <strain evidence="1">MA461A</strain>
    </source>
</reference>
<protein>
    <submittedName>
        <fullName evidence="1">28056_t:CDS:1</fullName>
    </submittedName>
</protein>
<comment type="caution">
    <text evidence="1">The sequence shown here is derived from an EMBL/GenBank/DDBJ whole genome shotgun (WGS) entry which is preliminary data.</text>
</comment>
<keyword evidence="2" id="KW-1185">Reference proteome</keyword>
<accession>A0ACA9Q392</accession>